<protein>
    <recommendedName>
        <fullName evidence="3">CN hydrolase domain-containing protein</fullName>
    </recommendedName>
</protein>
<reference evidence="4" key="1">
    <citation type="submission" date="2020-11" db="EMBL/GenBank/DDBJ databases">
        <authorList>
            <person name="Konstantinou D."/>
            <person name="Gkelis S."/>
            <person name="Popin R."/>
            <person name="Fewer D."/>
            <person name="Sivonen K."/>
        </authorList>
    </citation>
    <scope>NUCLEOTIDE SEQUENCE</scope>
    <source>
        <strain evidence="4">TAU-MAC 1115</strain>
    </source>
</reference>
<dbReference type="RefSeq" id="WP_215610830.1">
    <property type="nucleotide sequence ID" value="NZ_JADOES010000058.1"/>
</dbReference>
<name>A0A947DIV4_9CYAN</name>
<evidence type="ECO:0000256" key="1">
    <source>
        <dbReference type="ARBA" id="ARBA00022801"/>
    </source>
</evidence>
<evidence type="ECO:0000256" key="2">
    <source>
        <dbReference type="SAM" id="MobiDB-lite"/>
    </source>
</evidence>
<dbReference type="InterPro" id="IPR003010">
    <property type="entry name" value="C-N_Hydrolase"/>
</dbReference>
<dbReference type="PROSITE" id="PS50263">
    <property type="entry name" value="CN_HYDROLASE"/>
    <property type="match status" value="1"/>
</dbReference>
<keyword evidence="1" id="KW-0378">Hydrolase</keyword>
<dbReference type="PANTHER" id="PTHR43674">
    <property type="entry name" value="NITRILASE C965.09-RELATED"/>
    <property type="match status" value="1"/>
</dbReference>
<organism evidence="4 5">
    <name type="scientific">Leptothoe spongobia TAU-MAC 1115</name>
    <dbReference type="NCBI Taxonomy" id="1967444"/>
    <lineage>
        <taxon>Bacteria</taxon>
        <taxon>Bacillati</taxon>
        <taxon>Cyanobacteriota</taxon>
        <taxon>Cyanophyceae</taxon>
        <taxon>Nodosilineales</taxon>
        <taxon>Cymatolegaceae</taxon>
        <taxon>Leptothoe</taxon>
        <taxon>Leptothoe spongobia</taxon>
    </lineage>
</organism>
<dbReference type="Pfam" id="PF00795">
    <property type="entry name" value="CN_hydrolase"/>
    <property type="match status" value="1"/>
</dbReference>
<evidence type="ECO:0000313" key="4">
    <source>
        <dbReference type="EMBL" id="MBT9317768.1"/>
    </source>
</evidence>
<dbReference type="GO" id="GO:0016811">
    <property type="term" value="F:hydrolase activity, acting on carbon-nitrogen (but not peptide) bonds, in linear amides"/>
    <property type="evidence" value="ECO:0007669"/>
    <property type="project" value="TreeGrafter"/>
</dbReference>
<dbReference type="PANTHER" id="PTHR43674:SF16">
    <property type="entry name" value="CARBON-NITROGEN FAMILY, PUTATIVE (AFU_ORTHOLOGUE AFUA_5G02350)-RELATED"/>
    <property type="match status" value="1"/>
</dbReference>
<reference evidence="4" key="2">
    <citation type="journal article" date="2021" name="Mar. Drugs">
        <title>Genome Reduction and Secondary Metabolism of the Marine Sponge-Associated Cyanobacterium Leptothoe.</title>
        <authorList>
            <person name="Konstantinou D."/>
            <person name="Popin R.V."/>
            <person name="Fewer D.P."/>
            <person name="Sivonen K."/>
            <person name="Gkelis S."/>
        </authorList>
    </citation>
    <scope>NUCLEOTIDE SEQUENCE</scope>
    <source>
        <strain evidence="4">TAU-MAC 1115</strain>
    </source>
</reference>
<dbReference type="EMBL" id="JADOES010000058">
    <property type="protein sequence ID" value="MBT9317768.1"/>
    <property type="molecule type" value="Genomic_DNA"/>
</dbReference>
<dbReference type="InterPro" id="IPR050345">
    <property type="entry name" value="Aliph_Amidase/BUP"/>
</dbReference>
<evidence type="ECO:0000259" key="3">
    <source>
        <dbReference type="PROSITE" id="PS50263"/>
    </source>
</evidence>
<feature type="domain" description="CN hydrolase" evidence="3">
    <location>
        <begin position="70"/>
        <end position="338"/>
    </location>
</feature>
<dbReference type="AlphaFoldDB" id="A0A947DIV4"/>
<dbReference type="Gene3D" id="3.60.110.10">
    <property type="entry name" value="Carbon-nitrogen hydrolase"/>
    <property type="match status" value="1"/>
</dbReference>
<accession>A0A947DIV4</accession>
<gene>
    <name evidence="4" type="ORF">IXB50_20305</name>
</gene>
<comment type="caution">
    <text evidence="4">The sequence shown here is derived from an EMBL/GenBank/DDBJ whole genome shotgun (WGS) entry which is preliminary data.</text>
</comment>
<dbReference type="Proteomes" id="UP000717364">
    <property type="component" value="Unassembled WGS sequence"/>
</dbReference>
<keyword evidence="5" id="KW-1185">Reference proteome</keyword>
<evidence type="ECO:0000313" key="5">
    <source>
        <dbReference type="Proteomes" id="UP000717364"/>
    </source>
</evidence>
<dbReference type="InterPro" id="IPR036526">
    <property type="entry name" value="C-N_Hydrolase_sf"/>
</dbReference>
<proteinExistence type="predicted"/>
<feature type="region of interest" description="Disordered" evidence="2">
    <location>
        <begin position="29"/>
        <end position="53"/>
    </location>
</feature>
<dbReference type="SUPFAM" id="SSF56317">
    <property type="entry name" value="Carbon-nitrogen hydrolase"/>
    <property type="match status" value="1"/>
</dbReference>
<sequence>MEKNCKAFSRRTVLAGISALGVTTVSHQARPGEAAEKTSDIAAIQPSDSSEVSVPTDGNYAKVDLIKPAIRLGVVQSRIRGVDPSQLDKTRQDNLDHMLELIDAANNWGGPKDLLFFHEFPITGYSNRWNRQDALKVAIEIPGEETEAIGKKANEYGCYIVFGSYVRDENWPNHLLSITTIMGPDGTIVDKHWKARNIKGVFGPGFELFTTTIYDVLDQYVEMYGMDAVIPVTRTPIGNIATSSVQREPELFRAFAMKGAELILRTATGGFNPVDIQATSLYNGVYTAVVNNAISPNNPGFFPDNGGSGGSAIFDPRGSLLKEANSEHETIVTVTIPIADFRSRHRPPMVHMDLYRPIFEQYVNRFPPNLFTEYQPEDTADAYQYLFDKGVWE</sequence>